<accession>A0ABT5ZD20</accession>
<feature type="domain" description="Fe/B12 periplasmic-binding" evidence="5">
    <location>
        <begin position="61"/>
        <end position="338"/>
    </location>
</feature>
<keyword evidence="7" id="KW-1185">Reference proteome</keyword>
<dbReference type="RefSeq" id="WP_276091615.1">
    <property type="nucleotide sequence ID" value="NZ_JARJBC010000001.1"/>
</dbReference>
<evidence type="ECO:0000256" key="3">
    <source>
        <dbReference type="ARBA" id="ARBA00022448"/>
    </source>
</evidence>
<evidence type="ECO:0000256" key="1">
    <source>
        <dbReference type="ARBA" id="ARBA00004196"/>
    </source>
</evidence>
<evidence type="ECO:0000313" key="6">
    <source>
        <dbReference type="EMBL" id="MDF3287716.1"/>
    </source>
</evidence>
<dbReference type="PROSITE" id="PS50983">
    <property type="entry name" value="FE_B12_PBP"/>
    <property type="match status" value="1"/>
</dbReference>
<dbReference type="Pfam" id="PF01497">
    <property type="entry name" value="Peripla_BP_2"/>
    <property type="match status" value="1"/>
</dbReference>
<dbReference type="PROSITE" id="PS51318">
    <property type="entry name" value="TAT"/>
    <property type="match status" value="1"/>
</dbReference>
<dbReference type="InterPro" id="IPR006311">
    <property type="entry name" value="TAT_signal"/>
</dbReference>
<dbReference type="PANTHER" id="PTHR30532:SF24">
    <property type="entry name" value="FERRIC ENTEROBACTIN-BINDING PERIPLASMIC PROTEIN FEPB"/>
    <property type="match status" value="1"/>
</dbReference>
<evidence type="ECO:0000313" key="7">
    <source>
        <dbReference type="Proteomes" id="UP001216579"/>
    </source>
</evidence>
<dbReference type="PROSITE" id="PS51257">
    <property type="entry name" value="PROKAR_LIPOPROTEIN"/>
    <property type="match status" value="1"/>
</dbReference>
<evidence type="ECO:0000256" key="4">
    <source>
        <dbReference type="ARBA" id="ARBA00022729"/>
    </source>
</evidence>
<evidence type="ECO:0000256" key="2">
    <source>
        <dbReference type="ARBA" id="ARBA00008814"/>
    </source>
</evidence>
<comment type="caution">
    <text evidence="6">The sequence shown here is derived from an EMBL/GenBank/DDBJ whole genome shotgun (WGS) entry which is preliminary data.</text>
</comment>
<sequence>MPFSRSANLSRRGLLAAGGALGLGALVTACGGKGGSASGKDDGWSFTDDRRQKVTAASRPKRIVAYTGTAAALHDIGLGDQIVGVFGPTKLKDGKPDPMAGDLDIGKLTIIGNAYGEFDIEKYAALKPDLLVTNMFQPGALWFVPDDSKNTILKLAPSVGISVSGVPLPQPLQRYVDLAESLGADTRARKVTDARARFEVAAEKLRGAAKANGRIKVMAASASADLLYVCDPKVYTDLSYFRSLGVDFVMPDKVQGGFFENLSWENANKYPADLILLDSRTAAVQSDFLASKAAWTNLPAVKAHQVLPWQSEPRMSYAGCAPMVEALATAVQKTKKVS</sequence>
<protein>
    <submittedName>
        <fullName evidence="6">ABC transporter substrate-binding protein</fullName>
    </submittedName>
</protein>
<comment type="similarity">
    <text evidence="2">Belongs to the bacterial solute-binding protein 8 family.</text>
</comment>
<name>A0ABT5ZD20_9ACTN</name>
<dbReference type="PANTHER" id="PTHR30532">
    <property type="entry name" value="IRON III DICITRATE-BINDING PERIPLASMIC PROTEIN"/>
    <property type="match status" value="1"/>
</dbReference>
<dbReference type="Gene3D" id="3.40.50.1980">
    <property type="entry name" value="Nitrogenase molybdenum iron protein domain"/>
    <property type="match status" value="2"/>
</dbReference>
<dbReference type="EMBL" id="JARJBC010000001">
    <property type="protein sequence ID" value="MDF3287716.1"/>
    <property type="molecule type" value="Genomic_DNA"/>
</dbReference>
<keyword evidence="3" id="KW-0813">Transport</keyword>
<dbReference type="SUPFAM" id="SSF53807">
    <property type="entry name" value="Helical backbone' metal receptor"/>
    <property type="match status" value="1"/>
</dbReference>
<evidence type="ECO:0000259" key="5">
    <source>
        <dbReference type="PROSITE" id="PS50983"/>
    </source>
</evidence>
<dbReference type="Proteomes" id="UP001216579">
    <property type="component" value="Unassembled WGS sequence"/>
</dbReference>
<comment type="subcellular location">
    <subcellularLocation>
        <location evidence="1">Cell envelope</location>
    </subcellularLocation>
</comment>
<proteinExistence type="inferred from homology"/>
<dbReference type="InterPro" id="IPR002491">
    <property type="entry name" value="ABC_transptr_periplasmic_BD"/>
</dbReference>
<keyword evidence="4" id="KW-0732">Signal</keyword>
<dbReference type="InterPro" id="IPR051313">
    <property type="entry name" value="Bact_iron-sidero_bind"/>
</dbReference>
<gene>
    <name evidence="6" type="ORF">P3G67_00370</name>
</gene>
<reference evidence="6 7" key="1">
    <citation type="submission" date="2023-03" db="EMBL/GenBank/DDBJ databases">
        <title>Draft genome sequence of Streptomyces sp. RB6PN23 isolated from peat swamp forest in Thailand.</title>
        <authorList>
            <person name="Klaysubun C."/>
            <person name="Duangmal K."/>
        </authorList>
    </citation>
    <scope>NUCLEOTIDE SEQUENCE [LARGE SCALE GENOMIC DNA]</scope>
    <source>
        <strain evidence="6 7">RB6PN23</strain>
    </source>
</reference>
<organism evidence="6 7">
    <name type="scientific">Streptomyces silvisoli</name>
    <dbReference type="NCBI Taxonomy" id="3034235"/>
    <lineage>
        <taxon>Bacteria</taxon>
        <taxon>Bacillati</taxon>
        <taxon>Actinomycetota</taxon>
        <taxon>Actinomycetes</taxon>
        <taxon>Kitasatosporales</taxon>
        <taxon>Streptomycetaceae</taxon>
        <taxon>Streptomyces</taxon>
    </lineage>
</organism>